<protein>
    <recommendedName>
        <fullName evidence="3">Hydroxyneurosporene synthase (CrtC)</fullName>
    </recommendedName>
</protein>
<reference evidence="1 2" key="1">
    <citation type="submission" date="2019-01" db="EMBL/GenBank/DDBJ databases">
        <title>High-quality-draft genome sequences of five non-tuberculosis mycobacteriaceae isolated from a nosocomial environment.</title>
        <authorList>
            <person name="Tiago I."/>
            <person name="Alarico S."/>
            <person name="Pereira S.G."/>
            <person name="Coelho C."/>
            <person name="Maranha A."/>
            <person name="Empadinhas N."/>
        </authorList>
    </citation>
    <scope>NUCLEOTIDE SEQUENCE [LARGE SCALE GENOMIC DNA]</scope>
    <source>
        <strain evidence="1 2">22DIII</strain>
    </source>
</reference>
<gene>
    <name evidence="1" type="ORF">EUA04_20430</name>
</gene>
<evidence type="ECO:0008006" key="3">
    <source>
        <dbReference type="Google" id="ProtNLM"/>
    </source>
</evidence>
<evidence type="ECO:0000313" key="2">
    <source>
        <dbReference type="Proteomes" id="UP000294952"/>
    </source>
</evidence>
<dbReference type="EMBL" id="SDLP01000006">
    <property type="protein sequence ID" value="TDL05888.1"/>
    <property type="molecule type" value="Genomic_DNA"/>
</dbReference>
<comment type="caution">
    <text evidence="1">The sequence shown here is derived from an EMBL/GenBank/DDBJ whole genome shotgun (WGS) entry which is preliminary data.</text>
</comment>
<accession>A0A4R5X3F6</accession>
<dbReference type="InterPro" id="IPR023374">
    <property type="entry name" value="AttH-like_dom_sf"/>
</dbReference>
<dbReference type="Gene3D" id="2.40.370.10">
    <property type="entry name" value="AttH-like domain"/>
    <property type="match status" value="1"/>
</dbReference>
<dbReference type="Proteomes" id="UP000294952">
    <property type="component" value="Unassembled WGS sequence"/>
</dbReference>
<organism evidence="1 2">
    <name type="scientific">Mycolicibacterium obuense</name>
    <dbReference type="NCBI Taxonomy" id="1807"/>
    <lineage>
        <taxon>Bacteria</taxon>
        <taxon>Bacillati</taxon>
        <taxon>Actinomycetota</taxon>
        <taxon>Actinomycetes</taxon>
        <taxon>Mycobacteriales</taxon>
        <taxon>Mycobacteriaceae</taxon>
        <taxon>Mycolicibacterium</taxon>
    </lineage>
</organism>
<sequence length="340" mass="37854">MTAVLAGSDFLRAPLLAAAHPDGFKEWQHFVVHGRDHRVLINFSVTDECTADGQHRLIPRVIVIVKADRWSGAVERYESTEMEVPTDLGGLTIGGNRLTVLSDGYRVSVDLPRRDVRAELELTSVTKPFVVNNQPLGAGRMSWLFVPRLRVDGWVRCAGVEHRIEHELAYHDHNWGRFHWGDDFGWTWGTVLPTDPGDPWSMVLLQMTDRSRLRYLSQAVYVWHDDEPAAIFRHAAVTTSRRGTFTRSADCTLPPAMQLVLDGNLAGVPEQLEVSAHRAGDAVHATFTPQSFARLAYPSEVRLDRSVVLCETSGDAHFTGVIGGERLDVTGAGVFEFLHG</sequence>
<dbReference type="AlphaFoldDB" id="A0A4R5X3F6"/>
<proteinExistence type="predicted"/>
<name>A0A4R5X3F6_9MYCO</name>
<dbReference type="SUPFAM" id="SSF159245">
    <property type="entry name" value="AttH-like"/>
    <property type="match status" value="1"/>
</dbReference>
<dbReference type="RefSeq" id="WP_133414417.1">
    <property type="nucleotide sequence ID" value="NZ_SDLP01000006.1"/>
</dbReference>
<evidence type="ECO:0000313" key="1">
    <source>
        <dbReference type="EMBL" id="TDL05888.1"/>
    </source>
</evidence>